<dbReference type="GO" id="GO:0016973">
    <property type="term" value="P:poly(A)+ mRNA export from nucleus"/>
    <property type="evidence" value="ECO:0007669"/>
    <property type="project" value="TreeGrafter"/>
</dbReference>
<feature type="domain" description="PCI" evidence="4">
    <location>
        <begin position="219"/>
        <end position="399"/>
    </location>
</feature>
<sequence length="407" mass="47444">MIMFSSFQEYLKRIDTFLYDSSWSAAEKIAQLISCRDGHVECRTLWLEDADSKIPNRYVIEWGPMDDIVVLHAKVLYLIHEDRFEDAYFTQAAMLQIFNREILQKEKDTNWFMPILYTLCSDLRLLAKTADSKPSKHRKSEAPSFYEEAANPIMESYRICVAESRVNPDTTKKIGILNLTNHLFRIYFKINRLHLLKPLIRSIDHIGELYERFSMADKITYKYFLGRKAMFDSDLGLAERSLTYAFVNCPKTCRQNKRLILMYLIPVKMFLGHMPTQELLKKYELEQFSDVVSSVKVGNLKKLDEALEEHRNFFIECGIYLMLEKLKIITYRTLFKKVASILGTLQIKLDVFIVALRWLGDDMDVAELSCILANLIAQKKIKGYISWHHQTLVIGKVSPFPPLSTLS</sequence>
<evidence type="ECO:0000256" key="1">
    <source>
        <dbReference type="ARBA" id="ARBA00025771"/>
    </source>
</evidence>
<dbReference type="InterPro" id="IPR000717">
    <property type="entry name" value="PCI_dom"/>
</dbReference>
<dbReference type="InterPro" id="IPR036388">
    <property type="entry name" value="WH-like_DNA-bd_sf"/>
</dbReference>
<name>A0A914EKZ6_9BILA</name>
<dbReference type="PANTHER" id="PTHR12732:SF0">
    <property type="entry name" value="PCI DOMAIN-CONTAINING PROTEIN 2"/>
    <property type="match status" value="1"/>
</dbReference>
<evidence type="ECO:0000256" key="3">
    <source>
        <dbReference type="ARBA" id="ARBA00072421"/>
    </source>
</evidence>
<proteinExistence type="inferred from homology"/>
<dbReference type="AlphaFoldDB" id="A0A914EKZ6"/>
<evidence type="ECO:0000256" key="2">
    <source>
        <dbReference type="ARBA" id="ARBA00033214"/>
    </source>
</evidence>
<dbReference type="GO" id="GO:0070390">
    <property type="term" value="C:transcription export complex 2"/>
    <property type="evidence" value="ECO:0007669"/>
    <property type="project" value="TreeGrafter"/>
</dbReference>
<dbReference type="Pfam" id="PF01399">
    <property type="entry name" value="PCI"/>
    <property type="match status" value="1"/>
</dbReference>
<dbReference type="SMART" id="SM00753">
    <property type="entry name" value="PAM"/>
    <property type="match status" value="1"/>
</dbReference>
<evidence type="ECO:0000313" key="6">
    <source>
        <dbReference type="WBParaSite" id="ACRNAN_scaffold8926.g12352.t1"/>
    </source>
</evidence>
<dbReference type="InterPro" id="IPR045114">
    <property type="entry name" value="Csn12-like"/>
</dbReference>
<dbReference type="PROSITE" id="PS50250">
    <property type="entry name" value="PCI"/>
    <property type="match status" value="1"/>
</dbReference>
<comment type="similarity">
    <text evidence="1">Belongs to the CSN12 family.</text>
</comment>
<dbReference type="GO" id="GO:0006368">
    <property type="term" value="P:transcription elongation by RNA polymerase II"/>
    <property type="evidence" value="ECO:0007669"/>
    <property type="project" value="TreeGrafter"/>
</dbReference>
<evidence type="ECO:0000313" key="5">
    <source>
        <dbReference type="Proteomes" id="UP000887540"/>
    </source>
</evidence>
<dbReference type="PANTHER" id="PTHR12732">
    <property type="entry name" value="UNCHARACTERIZED PROTEASOME COMPONENT REGION PCI-CONTAINING"/>
    <property type="match status" value="1"/>
</dbReference>
<organism evidence="5 6">
    <name type="scientific">Acrobeloides nanus</name>
    <dbReference type="NCBI Taxonomy" id="290746"/>
    <lineage>
        <taxon>Eukaryota</taxon>
        <taxon>Metazoa</taxon>
        <taxon>Ecdysozoa</taxon>
        <taxon>Nematoda</taxon>
        <taxon>Chromadorea</taxon>
        <taxon>Rhabditida</taxon>
        <taxon>Tylenchina</taxon>
        <taxon>Cephalobomorpha</taxon>
        <taxon>Cephaloboidea</taxon>
        <taxon>Cephalobidae</taxon>
        <taxon>Acrobeloides</taxon>
    </lineage>
</organism>
<dbReference type="Proteomes" id="UP000887540">
    <property type="component" value="Unplaced"/>
</dbReference>
<protein>
    <recommendedName>
        <fullName evidence="3">PCI domain-containing protein 2 homolog</fullName>
    </recommendedName>
    <alternativeName>
        <fullName evidence="2">CSN12-like protein</fullName>
    </alternativeName>
</protein>
<accession>A0A914EKZ6</accession>
<dbReference type="Gene3D" id="1.10.10.10">
    <property type="entry name" value="Winged helix-like DNA-binding domain superfamily/Winged helix DNA-binding domain"/>
    <property type="match status" value="1"/>
</dbReference>
<evidence type="ECO:0000259" key="4">
    <source>
        <dbReference type="PROSITE" id="PS50250"/>
    </source>
</evidence>
<dbReference type="FunFam" id="1.10.10.10:FF:000146">
    <property type="entry name" value="PCI domain-containing protein 2 homolog"/>
    <property type="match status" value="1"/>
</dbReference>
<dbReference type="WBParaSite" id="ACRNAN_scaffold8926.g12352.t1">
    <property type="protein sequence ID" value="ACRNAN_scaffold8926.g12352.t1"/>
    <property type="gene ID" value="ACRNAN_scaffold8926.g12352"/>
</dbReference>
<dbReference type="GO" id="GO:0003723">
    <property type="term" value="F:RNA binding"/>
    <property type="evidence" value="ECO:0007669"/>
    <property type="project" value="InterPro"/>
</dbReference>
<dbReference type="GO" id="GO:0003690">
    <property type="term" value="F:double-stranded DNA binding"/>
    <property type="evidence" value="ECO:0007669"/>
    <property type="project" value="InterPro"/>
</dbReference>
<reference evidence="6" key="1">
    <citation type="submission" date="2022-11" db="UniProtKB">
        <authorList>
            <consortium name="WormBaseParasite"/>
        </authorList>
    </citation>
    <scope>IDENTIFICATION</scope>
</reference>
<keyword evidence="5" id="KW-1185">Reference proteome</keyword>
<dbReference type="GO" id="GO:0000973">
    <property type="term" value="P:post-transcriptional tethering of RNA polymerase II gene DNA at nuclear periphery"/>
    <property type="evidence" value="ECO:0007669"/>
    <property type="project" value="TreeGrafter"/>
</dbReference>